<dbReference type="EMBL" id="CM037153">
    <property type="protein sequence ID" value="KAH7858144.1"/>
    <property type="molecule type" value="Genomic_DNA"/>
</dbReference>
<accession>A0ACB7YY12</accession>
<evidence type="ECO:0000313" key="2">
    <source>
        <dbReference type="Proteomes" id="UP000828048"/>
    </source>
</evidence>
<proteinExistence type="predicted"/>
<dbReference type="Proteomes" id="UP000828048">
    <property type="component" value="Chromosome 3"/>
</dbReference>
<name>A0ACB7YY12_9ERIC</name>
<reference evidence="1 2" key="1">
    <citation type="journal article" date="2021" name="Hortic Res">
        <title>High-quality reference genome and annotation aids understanding of berry development for evergreen blueberry (Vaccinium darrowii).</title>
        <authorList>
            <person name="Yu J."/>
            <person name="Hulse-Kemp A.M."/>
            <person name="Babiker E."/>
            <person name="Staton M."/>
        </authorList>
    </citation>
    <scope>NUCLEOTIDE SEQUENCE [LARGE SCALE GENOMIC DNA]</scope>
    <source>
        <strain evidence="2">cv. NJ 8807/NJ 8810</strain>
        <tissue evidence="1">Young leaf</tissue>
    </source>
</reference>
<organism evidence="1 2">
    <name type="scientific">Vaccinium darrowii</name>
    <dbReference type="NCBI Taxonomy" id="229202"/>
    <lineage>
        <taxon>Eukaryota</taxon>
        <taxon>Viridiplantae</taxon>
        <taxon>Streptophyta</taxon>
        <taxon>Embryophyta</taxon>
        <taxon>Tracheophyta</taxon>
        <taxon>Spermatophyta</taxon>
        <taxon>Magnoliopsida</taxon>
        <taxon>eudicotyledons</taxon>
        <taxon>Gunneridae</taxon>
        <taxon>Pentapetalae</taxon>
        <taxon>asterids</taxon>
        <taxon>Ericales</taxon>
        <taxon>Ericaceae</taxon>
        <taxon>Vaccinioideae</taxon>
        <taxon>Vaccinieae</taxon>
        <taxon>Vaccinium</taxon>
    </lineage>
</organism>
<sequence>MSRSRCRRRRRDSMRNDFFEVLQQTGIGHFDFEGFFGCERSESEFHGVERRVSKADLSSLLSRNLTLRKYLYSMRLDRVLGAFCLVIDTMRGKGGMFRYADTIDKLLMLFGTLGSIGNGLMLPLLMVVLSGLINAYGQVNPESTDLIHIVDEYGLKLLCLAIGGGLSGFLKLDGYGMISIPNTIPNPFPNTTSSISVKYIPNIPQSILSQIPYSSFRIPNFPVRQNPTIHIPNFPEKPSHTEIPIGGKLSITHVVPSQHPTTPILPETPPSPYSDVVRQRRRGGIGLLRDGFRGDMAAELLAGLKP</sequence>
<comment type="caution">
    <text evidence="1">The sequence shown here is derived from an EMBL/GenBank/DDBJ whole genome shotgun (WGS) entry which is preliminary data.</text>
</comment>
<protein>
    <submittedName>
        <fullName evidence="1">Uncharacterized protein</fullName>
    </submittedName>
</protein>
<evidence type="ECO:0000313" key="1">
    <source>
        <dbReference type="EMBL" id="KAH7858144.1"/>
    </source>
</evidence>
<gene>
    <name evidence="1" type="ORF">Vadar_020460</name>
</gene>
<keyword evidence="2" id="KW-1185">Reference proteome</keyword>